<reference evidence="6" key="2">
    <citation type="journal article" date="2021" name="Microbiome">
        <title>Successional dynamics and alternative stable states in a saline activated sludge microbial community over 9 years.</title>
        <authorList>
            <person name="Wang Y."/>
            <person name="Ye J."/>
            <person name="Ju F."/>
            <person name="Liu L."/>
            <person name="Boyd J.A."/>
            <person name="Deng Y."/>
            <person name="Parks D.H."/>
            <person name="Jiang X."/>
            <person name="Yin X."/>
            <person name="Woodcroft B.J."/>
            <person name="Tyson G.W."/>
            <person name="Hugenholtz P."/>
            <person name="Polz M.F."/>
            <person name="Zhang T."/>
        </authorList>
    </citation>
    <scope>NUCLEOTIDE SEQUENCE</scope>
    <source>
        <strain evidence="6">HKST-UBA01</strain>
    </source>
</reference>
<dbReference type="Gene3D" id="3.40.50.920">
    <property type="match status" value="1"/>
</dbReference>
<dbReference type="SUPFAM" id="SSF52922">
    <property type="entry name" value="TK C-terminal domain-like"/>
    <property type="match status" value="1"/>
</dbReference>
<dbReference type="AlphaFoldDB" id="A0A956M2H6"/>
<comment type="caution">
    <text evidence="6">The sequence shown here is derived from an EMBL/GenBank/DDBJ whole genome shotgun (WGS) entry which is preliminary data.</text>
</comment>
<dbReference type="InterPro" id="IPR029061">
    <property type="entry name" value="THDP-binding"/>
</dbReference>
<evidence type="ECO:0000313" key="6">
    <source>
        <dbReference type="EMBL" id="MCA9729864.1"/>
    </source>
</evidence>
<keyword evidence="3" id="KW-0560">Oxidoreductase</keyword>
<proteinExistence type="predicted"/>
<dbReference type="Gene3D" id="3.40.50.970">
    <property type="match status" value="2"/>
</dbReference>
<reference evidence="6" key="1">
    <citation type="submission" date="2020-04" db="EMBL/GenBank/DDBJ databases">
        <authorList>
            <person name="Zhang T."/>
        </authorList>
    </citation>
    <scope>NUCLEOTIDE SEQUENCE</scope>
    <source>
        <strain evidence="6">HKST-UBA01</strain>
    </source>
</reference>
<dbReference type="EC" id="1.2.4.4" evidence="2"/>
<dbReference type="PANTHER" id="PTHR42980:SF1">
    <property type="entry name" value="2-OXOISOVALERATE DEHYDROGENASE SUBUNIT BETA, MITOCHONDRIAL"/>
    <property type="match status" value="1"/>
</dbReference>
<gene>
    <name evidence="6" type="ORF">KC729_19425</name>
</gene>
<evidence type="ECO:0000259" key="5">
    <source>
        <dbReference type="SMART" id="SM00861"/>
    </source>
</evidence>
<dbReference type="SMART" id="SM00861">
    <property type="entry name" value="Transket_pyr"/>
    <property type="match status" value="1"/>
</dbReference>
<feature type="domain" description="Transketolase-like pyrimidine-binding" evidence="5">
    <location>
        <begin position="407"/>
        <end position="588"/>
    </location>
</feature>
<evidence type="ECO:0000256" key="2">
    <source>
        <dbReference type="ARBA" id="ARBA00012277"/>
    </source>
</evidence>
<dbReference type="Proteomes" id="UP000697710">
    <property type="component" value="Unassembled WGS sequence"/>
</dbReference>
<dbReference type="GO" id="GO:0009083">
    <property type="term" value="P:branched-chain amino acid catabolic process"/>
    <property type="evidence" value="ECO:0007669"/>
    <property type="project" value="TreeGrafter"/>
</dbReference>
<dbReference type="PANTHER" id="PTHR42980">
    <property type="entry name" value="2-OXOISOVALERATE DEHYDROGENASE SUBUNIT BETA-RELATED"/>
    <property type="match status" value="1"/>
</dbReference>
<dbReference type="InterPro" id="IPR033248">
    <property type="entry name" value="Transketolase_C"/>
</dbReference>
<dbReference type="InterPro" id="IPR005475">
    <property type="entry name" value="Transketolase-like_Pyr-bd"/>
</dbReference>
<protein>
    <recommendedName>
        <fullName evidence="2">3-methyl-2-oxobutanoate dehydrogenase (2-methylpropanoyl-transferring)</fullName>
        <ecNumber evidence="2">1.2.4.4</ecNumber>
    </recommendedName>
</protein>
<evidence type="ECO:0000256" key="4">
    <source>
        <dbReference type="ARBA" id="ARBA00023052"/>
    </source>
</evidence>
<evidence type="ECO:0000313" key="7">
    <source>
        <dbReference type="Proteomes" id="UP000697710"/>
    </source>
</evidence>
<dbReference type="InterPro" id="IPR001017">
    <property type="entry name" value="DH_E1"/>
</dbReference>
<dbReference type="EMBL" id="JAGQHR010000874">
    <property type="protein sequence ID" value="MCA9729864.1"/>
    <property type="molecule type" value="Genomic_DNA"/>
</dbReference>
<evidence type="ECO:0000256" key="1">
    <source>
        <dbReference type="ARBA" id="ARBA00001964"/>
    </source>
</evidence>
<dbReference type="GO" id="GO:0007584">
    <property type="term" value="P:response to nutrient"/>
    <property type="evidence" value="ECO:0007669"/>
    <property type="project" value="TreeGrafter"/>
</dbReference>
<sequence length="683" mass="75434">MFNRAEIVDRNFQDFLRGWTAAPSWRAHPDEPVHAGVGLRGTELLELFESQITARHLDLIARTLRARDEAYYTIGSAGHEGNVVLGRLLRPTDPAFLHYRSGALMVERSRQLPGIDPVRDAILSQTASVDDPMGGRHKVWGSGPLWVLPQTSTIASHLPKAVGAAMALSRAKKIGLEPPVPRDSIILCSFGDASTNHKSALGAFNTASWTAYQHVPVPILFVCEDNGLGISVKTPPGYLEREFQGRPALKYFRADGTDLLDAYGATAAAVRYCRERRVPVFLHLKVVRMLGHAGTDVELEYRSVAEVAEAESRDPLLRTARIVLESGLLTAPEILDRYEATRNHVAAVAEQVLSDVERLERPDQVMAPLAPYTPGAVRTEALRDDYHERRLERFGDESAFPENQSPKHLAALINLGLDDLLTRYPHALVFGEDVARKGGVYHVTAGLEKRFRAGRVFNTLLDEESILGLAQGSATMGMLPIPEIQYLAYFHNACDQIRGEACSLQFFSNGTFRNPMVVRIAALAYQKGFGGHFHNDNSITALRDIPGLIVACPSRGDDAVGMLRTCAALAKVDGRVSAFLEPIALYMTKDLYDPKDGGWSFEFPPPDVAVPYGEGRVYDEDAEDIAIITFGNGVYMALRAAHQLELEQGIRSRVLDLRWLTPLNAEWICRNVRGCPRILVVDE</sequence>
<dbReference type="InterPro" id="IPR009014">
    <property type="entry name" value="Transketo_C/PFOR_II"/>
</dbReference>
<dbReference type="Pfam" id="PF02779">
    <property type="entry name" value="Transket_pyr"/>
    <property type="match status" value="1"/>
</dbReference>
<keyword evidence="4" id="KW-0786">Thiamine pyrophosphate</keyword>
<dbReference type="GO" id="GO:0003863">
    <property type="term" value="F:branched-chain 2-oxo acid dehydrogenase activity"/>
    <property type="evidence" value="ECO:0007669"/>
    <property type="project" value="UniProtKB-EC"/>
</dbReference>
<comment type="cofactor">
    <cofactor evidence="1">
        <name>thiamine diphosphate</name>
        <dbReference type="ChEBI" id="CHEBI:58937"/>
    </cofactor>
</comment>
<organism evidence="6 7">
    <name type="scientific">Eiseniibacteriota bacterium</name>
    <dbReference type="NCBI Taxonomy" id="2212470"/>
    <lineage>
        <taxon>Bacteria</taxon>
        <taxon>Candidatus Eiseniibacteriota</taxon>
    </lineage>
</organism>
<name>A0A956M2H6_UNCEI</name>
<evidence type="ECO:0000256" key="3">
    <source>
        <dbReference type="ARBA" id="ARBA00023002"/>
    </source>
</evidence>
<dbReference type="Pfam" id="PF00676">
    <property type="entry name" value="E1_dh"/>
    <property type="match status" value="1"/>
</dbReference>
<dbReference type="SUPFAM" id="SSF52518">
    <property type="entry name" value="Thiamin diphosphate-binding fold (THDP-binding)"/>
    <property type="match status" value="2"/>
</dbReference>
<dbReference type="Pfam" id="PF02780">
    <property type="entry name" value="Transketolase_C"/>
    <property type="match status" value="1"/>
</dbReference>
<feature type="non-terminal residue" evidence="6">
    <location>
        <position position="683"/>
    </location>
</feature>
<accession>A0A956M2H6</accession>